<keyword evidence="2" id="KW-1185">Reference proteome</keyword>
<dbReference type="RefSeq" id="WP_186963636.1">
    <property type="nucleotide sequence ID" value="NZ_JACOPR010000004.1"/>
</dbReference>
<sequence>MTSISIHGGQIPIQPSRFVQQLKLNGAPVLRISCCLPRLVSDSRGARRINRYYRQLSDAWRSRWTGVLYTRACAAQKAALAEGASFSPWEATLDYTLTLQTPEVLSLTWQVEEKRSGVQRAQQHGDTWSLLDGSPLPLRGFLPGGRRWKHRLLEEISNQMAARTASGEPFRPDSAAMLRRYFQPEQFFLTSEGVTVWFAPDTLAAPSAGAPRFSFSAAVTKK</sequence>
<reference evidence="1 2" key="1">
    <citation type="submission" date="2020-08" db="EMBL/GenBank/DDBJ databases">
        <title>Genome public.</title>
        <authorList>
            <person name="Liu C."/>
            <person name="Sun Q."/>
        </authorList>
    </citation>
    <scope>NUCLEOTIDE SEQUENCE [LARGE SCALE GENOMIC DNA]</scope>
    <source>
        <strain evidence="1 2">New-38</strain>
    </source>
</reference>
<proteinExistence type="predicted"/>
<evidence type="ECO:0000313" key="2">
    <source>
        <dbReference type="Proteomes" id="UP000660021"/>
    </source>
</evidence>
<protein>
    <submittedName>
        <fullName evidence="1">DUF3298 domain-containing protein</fullName>
    </submittedName>
</protein>
<accession>A0ABR7HTD7</accession>
<organism evidence="1 2">
    <name type="scientific">Pseudoflavonifractor hominis</name>
    <dbReference type="NCBI Taxonomy" id="2763059"/>
    <lineage>
        <taxon>Bacteria</taxon>
        <taxon>Bacillati</taxon>
        <taxon>Bacillota</taxon>
        <taxon>Clostridia</taxon>
        <taxon>Eubacteriales</taxon>
        <taxon>Oscillospiraceae</taxon>
        <taxon>Pseudoflavonifractor</taxon>
    </lineage>
</organism>
<evidence type="ECO:0000313" key="1">
    <source>
        <dbReference type="EMBL" id="MBC5730767.1"/>
    </source>
</evidence>
<dbReference type="Proteomes" id="UP000660021">
    <property type="component" value="Unassembled WGS sequence"/>
</dbReference>
<gene>
    <name evidence="1" type="ORF">H8S34_07975</name>
</gene>
<name>A0ABR7HTD7_9FIRM</name>
<comment type="caution">
    <text evidence="1">The sequence shown here is derived from an EMBL/GenBank/DDBJ whole genome shotgun (WGS) entry which is preliminary data.</text>
</comment>
<dbReference type="EMBL" id="JACOPR010000004">
    <property type="protein sequence ID" value="MBC5730767.1"/>
    <property type="molecule type" value="Genomic_DNA"/>
</dbReference>